<dbReference type="Pfam" id="PF02518">
    <property type="entry name" value="HATPase_c"/>
    <property type="match status" value="1"/>
</dbReference>
<keyword evidence="13" id="KW-1185">Reference proteome</keyword>
<feature type="domain" description="Signal transduction histidine kinase subgroup 3 dimerisation and phosphoacceptor" evidence="11">
    <location>
        <begin position="245"/>
        <end position="312"/>
    </location>
</feature>
<dbReference type="PANTHER" id="PTHR24421:SF10">
    <property type="entry name" value="NITRATE_NITRITE SENSOR PROTEIN NARQ"/>
    <property type="match status" value="1"/>
</dbReference>
<feature type="transmembrane region" description="Helical" evidence="9">
    <location>
        <begin position="78"/>
        <end position="96"/>
    </location>
</feature>
<keyword evidence="4" id="KW-0808">Transferase</keyword>
<evidence type="ECO:0000256" key="5">
    <source>
        <dbReference type="ARBA" id="ARBA00022741"/>
    </source>
</evidence>
<proteinExistence type="predicted"/>
<dbReference type="InterPro" id="IPR036890">
    <property type="entry name" value="HATPase_C_sf"/>
</dbReference>
<comment type="catalytic activity">
    <reaction evidence="1">
        <text>ATP + protein L-histidine = ADP + protein N-phospho-L-histidine.</text>
        <dbReference type="EC" id="2.7.13.3"/>
    </reaction>
</comment>
<dbReference type="GO" id="GO:0046983">
    <property type="term" value="F:protein dimerization activity"/>
    <property type="evidence" value="ECO:0007669"/>
    <property type="project" value="InterPro"/>
</dbReference>
<dbReference type="GO" id="GO:0005524">
    <property type="term" value="F:ATP binding"/>
    <property type="evidence" value="ECO:0007669"/>
    <property type="project" value="UniProtKB-KW"/>
</dbReference>
<evidence type="ECO:0000256" key="3">
    <source>
        <dbReference type="ARBA" id="ARBA00022553"/>
    </source>
</evidence>
<reference evidence="12 13" key="1">
    <citation type="submission" date="2018-08" db="EMBL/GenBank/DDBJ databases">
        <title>Genomic Encyclopedia of Type Strains, Phase IV (KMG-IV): sequencing the most valuable type-strain genomes for metagenomic binning, comparative biology and taxonomic classification.</title>
        <authorList>
            <person name="Goeker M."/>
        </authorList>
    </citation>
    <scope>NUCLEOTIDE SEQUENCE [LARGE SCALE GENOMIC DNA]</scope>
    <source>
        <strain evidence="12 13">DSM 23923</strain>
    </source>
</reference>
<dbReference type="EC" id="2.7.13.3" evidence="2"/>
<feature type="transmembrane region" description="Helical" evidence="9">
    <location>
        <begin position="12"/>
        <end position="28"/>
    </location>
</feature>
<dbReference type="AlphaFoldDB" id="A0A3E0A2W7"/>
<dbReference type="GO" id="GO:0016020">
    <property type="term" value="C:membrane"/>
    <property type="evidence" value="ECO:0007669"/>
    <property type="project" value="InterPro"/>
</dbReference>
<dbReference type="EMBL" id="QUMS01000006">
    <property type="protein sequence ID" value="REG04703.1"/>
    <property type="molecule type" value="Genomic_DNA"/>
</dbReference>
<keyword evidence="3" id="KW-0597">Phosphoprotein</keyword>
<name>A0A3E0A2W7_9CHLR</name>
<dbReference type="CDD" id="cd16917">
    <property type="entry name" value="HATPase_UhpB-NarQ-NarX-like"/>
    <property type="match status" value="1"/>
</dbReference>
<keyword evidence="9" id="KW-0472">Membrane</keyword>
<organism evidence="12 13">
    <name type="scientific">Pelolinea submarina</name>
    <dbReference type="NCBI Taxonomy" id="913107"/>
    <lineage>
        <taxon>Bacteria</taxon>
        <taxon>Bacillati</taxon>
        <taxon>Chloroflexota</taxon>
        <taxon>Anaerolineae</taxon>
        <taxon>Anaerolineales</taxon>
        <taxon>Anaerolineaceae</taxon>
        <taxon>Pelolinea</taxon>
    </lineage>
</organism>
<dbReference type="Gene3D" id="3.30.565.10">
    <property type="entry name" value="Histidine kinase-like ATPase, C-terminal domain"/>
    <property type="match status" value="1"/>
</dbReference>
<dbReference type="PANTHER" id="PTHR24421">
    <property type="entry name" value="NITRATE/NITRITE SENSOR PROTEIN NARX-RELATED"/>
    <property type="match status" value="1"/>
</dbReference>
<dbReference type="Proteomes" id="UP000256388">
    <property type="component" value="Unassembled WGS sequence"/>
</dbReference>
<evidence type="ECO:0000259" key="10">
    <source>
        <dbReference type="Pfam" id="PF02518"/>
    </source>
</evidence>
<feature type="transmembrane region" description="Helical" evidence="9">
    <location>
        <begin position="111"/>
        <end position="129"/>
    </location>
</feature>
<feature type="domain" description="Histidine kinase/HSP90-like ATPase" evidence="10">
    <location>
        <begin position="355"/>
        <end position="440"/>
    </location>
</feature>
<dbReference type="Pfam" id="PF07730">
    <property type="entry name" value="HisKA_3"/>
    <property type="match status" value="1"/>
</dbReference>
<evidence type="ECO:0000313" key="12">
    <source>
        <dbReference type="EMBL" id="REG04703.1"/>
    </source>
</evidence>
<feature type="transmembrane region" description="Helical" evidence="9">
    <location>
        <begin position="48"/>
        <end position="66"/>
    </location>
</feature>
<evidence type="ECO:0000313" key="13">
    <source>
        <dbReference type="Proteomes" id="UP000256388"/>
    </source>
</evidence>
<evidence type="ECO:0000256" key="4">
    <source>
        <dbReference type="ARBA" id="ARBA00022679"/>
    </source>
</evidence>
<evidence type="ECO:0000256" key="6">
    <source>
        <dbReference type="ARBA" id="ARBA00022777"/>
    </source>
</evidence>
<keyword evidence="7" id="KW-0067">ATP-binding</keyword>
<protein>
    <recommendedName>
        <fullName evidence="2">histidine kinase</fullName>
        <ecNumber evidence="2">2.7.13.3</ecNumber>
    </recommendedName>
</protein>
<evidence type="ECO:0000256" key="9">
    <source>
        <dbReference type="SAM" id="Phobius"/>
    </source>
</evidence>
<keyword evidence="8" id="KW-0902">Two-component regulatory system</keyword>
<evidence type="ECO:0000256" key="1">
    <source>
        <dbReference type="ARBA" id="ARBA00000085"/>
    </source>
</evidence>
<dbReference type="Gene3D" id="1.20.5.1930">
    <property type="match status" value="1"/>
</dbReference>
<keyword evidence="9" id="KW-1133">Transmembrane helix</keyword>
<evidence type="ECO:0000256" key="2">
    <source>
        <dbReference type="ARBA" id="ARBA00012438"/>
    </source>
</evidence>
<evidence type="ECO:0000259" key="11">
    <source>
        <dbReference type="Pfam" id="PF07730"/>
    </source>
</evidence>
<gene>
    <name evidence="12" type="ORF">DFR64_3052</name>
</gene>
<keyword evidence="5" id="KW-0547">Nucleotide-binding</keyword>
<dbReference type="SUPFAM" id="SSF55874">
    <property type="entry name" value="ATPase domain of HSP90 chaperone/DNA topoisomerase II/histidine kinase"/>
    <property type="match status" value="1"/>
</dbReference>
<keyword evidence="6 12" id="KW-0418">Kinase</keyword>
<dbReference type="InterPro" id="IPR003594">
    <property type="entry name" value="HATPase_dom"/>
</dbReference>
<dbReference type="GO" id="GO:0000155">
    <property type="term" value="F:phosphorelay sensor kinase activity"/>
    <property type="evidence" value="ECO:0007669"/>
    <property type="project" value="InterPro"/>
</dbReference>
<accession>A0A3E0A2W7</accession>
<comment type="caution">
    <text evidence="12">The sequence shown here is derived from an EMBL/GenBank/DDBJ whole genome shotgun (WGS) entry which is preliminary data.</text>
</comment>
<keyword evidence="9" id="KW-0812">Transmembrane</keyword>
<sequence length="444" mass="50235">MQKESIDRQVIQILRWSIIVQILFLLLSSFSPRFSLRNNYFKIDAVDYLSFASVALMTAILVTISIKKVEDRITKKTLLVILYSIALITIFSRHIFSLSLRRMVPDTGPSLFRWDAIFFLIIPLVFLAWQYSMRHVLIYCLVILIADFGPTLLEQNNETLGIYLTNLSTSQDSHQGTVSVVISSEIMILSDFMGSFARSVILGIVGWIENSLVTLQRSQHSQLAEANQKLQKYALTSEKLAQTQERNRLARELHDTLAHTLSSTSVQLEAIKALFDRDPNQAKFLLAQTLENTKNGLAETRRALVDLRTSELEAYGLTQAIRNLGLSAAERGGFSAQFDLDKGLDVLPDDMSHCIYRTVQEAFENILRHSNASQASVKLFTEDNNIKLIIQDNGKGFNLDKVKKDRLGIRGMRERIEMLGGTFNITSDINKGTEIDICLETNYD</sequence>
<dbReference type="InterPro" id="IPR050482">
    <property type="entry name" value="Sensor_HK_TwoCompSys"/>
</dbReference>
<feature type="transmembrane region" description="Helical" evidence="9">
    <location>
        <begin position="136"/>
        <end position="153"/>
    </location>
</feature>
<evidence type="ECO:0000256" key="7">
    <source>
        <dbReference type="ARBA" id="ARBA00022840"/>
    </source>
</evidence>
<dbReference type="InterPro" id="IPR011712">
    <property type="entry name" value="Sig_transdc_His_kin_sub3_dim/P"/>
</dbReference>
<evidence type="ECO:0000256" key="8">
    <source>
        <dbReference type="ARBA" id="ARBA00023012"/>
    </source>
</evidence>